<keyword evidence="2" id="KW-1185">Reference proteome</keyword>
<proteinExistence type="predicted"/>
<evidence type="ECO:0000313" key="1">
    <source>
        <dbReference type="EMBL" id="OAT14416.1"/>
    </source>
</evidence>
<organism evidence="1 2">
    <name type="scientific">Blastomyces gilchristii (strain SLH14081)</name>
    <name type="common">Blastomyces dermatitidis</name>
    <dbReference type="NCBI Taxonomy" id="559298"/>
    <lineage>
        <taxon>Eukaryota</taxon>
        <taxon>Fungi</taxon>
        <taxon>Dikarya</taxon>
        <taxon>Ascomycota</taxon>
        <taxon>Pezizomycotina</taxon>
        <taxon>Eurotiomycetes</taxon>
        <taxon>Eurotiomycetidae</taxon>
        <taxon>Onygenales</taxon>
        <taxon>Ajellomycetaceae</taxon>
        <taxon>Blastomyces</taxon>
    </lineage>
</organism>
<feature type="non-terminal residue" evidence="1">
    <location>
        <position position="60"/>
    </location>
</feature>
<accession>A0A179V283</accession>
<dbReference type="Proteomes" id="UP000002038">
    <property type="component" value="Unassembled WGS sequence"/>
</dbReference>
<feature type="non-terminal residue" evidence="1">
    <location>
        <position position="1"/>
    </location>
</feature>
<protein>
    <submittedName>
        <fullName evidence="1">Uncharacterized protein</fullName>
    </submittedName>
</protein>
<dbReference type="GeneID" id="8500899"/>
<dbReference type="VEuPathDB" id="FungiDB:BDBG_09459"/>
<sequence>RTFARARYMRYLWKSALPSFNSSQPPFPLFGKDIKSTPLLHLNEHKSHDTLMKTGGGVAD</sequence>
<reference evidence="2" key="1">
    <citation type="journal article" date="2015" name="PLoS Genet.">
        <title>The dynamic genome and transcriptome of the human fungal pathogen Blastomyces and close relative Emmonsia.</title>
        <authorList>
            <person name="Munoz J.F."/>
            <person name="Gauthier G.M."/>
            <person name="Desjardins C.A."/>
            <person name="Gallo J.E."/>
            <person name="Holder J."/>
            <person name="Sullivan T.D."/>
            <person name="Marty A.J."/>
            <person name="Carmen J.C."/>
            <person name="Chen Z."/>
            <person name="Ding L."/>
            <person name="Gujja S."/>
            <person name="Magrini V."/>
            <person name="Misas E."/>
            <person name="Mitreva M."/>
            <person name="Priest M."/>
            <person name="Saif S."/>
            <person name="Whiston E.A."/>
            <person name="Young S."/>
            <person name="Zeng Q."/>
            <person name="Goldman W.E."/>
            <person name="Mardis E.R."/>
            <person name="Taylor J.W."/>
            <person name="McEwen J.G."/>
            <person name="Clay O.K."/>
            <person name="Klein B.S."/>
            <person name="Cuomo C.A."/>
        </authorList>
    </citation>
    <scope>NUCLEOTIDE SEQUENCE [LARGE SCALE GENOMIC DNA]</scope>
    <source>
        <strain evidence="2">SLH14081</strain>
    </source>
</reference>
<gene>
    <name evidence="1" type="ORF">BDBG_09459</name>
</gene>
<evidence type="ECO:0000313" key="2">
    <source>
        <dbReference type="Proteomes" id="UP000002038"/>
    </source>
</evidence>
<name>A0A179V283_BLAGS</name>
<dbReference type="AlphaFoldDB" id="A0A179V283"/>
<dbReference type="EMBL" id="GG657492">
    <property type="protein sequence ID" value="OAT14416.1"/>
    <property type="molecule type" value="Genomic_DNA"/>
</dbReference>
<dbReference type="KEGG" id="bgh:BDBG_09459"/>
<dbReference type="RefSeq" id="XP_031581428.1">
    <property type="nucleotide sequence ID" value="XM_031724018.1"/>
</dbReference>